<name>A0AAD3DRQ1_9CHLO</name>
<dbReference type="AlphaFoldDB" id="A0AAD3DRQ1"/>
<dbReference type="PANTHER" id="PTHR47219">
    <property type="entry name" value="RAB GTPASE-ACTIVATING PROTEIN 1-LIKE"/>
    <property type="match status" value="1"/>
</dbReference>
<dbReference type="Gene3D" id="1.10.8.270">
    <property type="entry name" value="putative rabgap domain of human tbc1 domain family member 14 like domains"/>
    <property type="match status" value="1"/>
</dbReference>
<evidence type="ECO:0000313" key="2">
    <source>
        <dbReference type="EMBL" id="GFR46811.1"/>
    </source>
</evidence>
<dbReference type="PANTHER" id="PTHR47219:SF20">
    <property type="entry name" value="TBC1 DOMAIN FAMILY MEMBER 2B"/>
    <property type="match status" value="1"/>
</dbReference>
<dbReference type="EMBL" id="BMAR01000015">
    <property type="protein sequence ID" value="GFR46811.1"/>
    <property type="molecule type" value="Genomic_DNA"/>
</dbReference>
<dbReference type="PROSITE" id="PS50086">
    <property type="entry name" value="TBC_RABGAP"/>
    <property type="match status" value="1"/>
</dbReference>
<gene>
    <name evidence="2" type="ORF">Agub_g8445</name>
</gene>
<dbReference type="Proteomes" id="UP001054857">
    <property type="component" value="Unassembled WGS sequence"/>
</dbReference>
<protein>
    <recommendedName>
        <fullName evidence="1">Rab-GAP TBC domain-containing protein</fullName>
    </recommendedName>
</protein>
<feature type="non-terminal residue" evidence="2">
    <location>
        <position position="131"/>
    </location>
</feature>
<dbReference type="InterPro" id="IPR035969">
    <property type="entry name" value="Rab-GAP_TBC_sf"/>
</dbReference>
<dbReference type="Gene3D" id="1.10.10.750">
    <property type="entry name" value="Ypt/Rab-GAP domain of gyp1p, domain 1"/>
    <property type="match status" value="1"/>
</dbReference>
<dbReference type="GO" id="GO:0005096">
    <property type="term" value="F:GTPase activator activity"/>
    <property type="evidence" value="ECO:0007669"/>
    <property type="project" value="TreeGrafter"/>
</dbReference>
<evidence type="ECO:0000259" key="1">
    <source>
        <dbReference type="PROSITE" id="PS50086"/>
    </source>
</evidence>
<organism evidence="2 3">
    <name type="scientific">Astrephomene gubernaculifera</name>
    <dbReference type="NCBI Taxonomy" id="47775"/>
    <lineage>
        <taxon>Eukaryota</taxon>
        <taxon>Viridiplantae</taxon>
        <taxon>Chlorophyta</taxon>
        <taxon>core chlorophytes</taxon>
        <taxon>Chlorophyceae</taxon>
        <taxon>CS clade</taxon>
        <taxon>Chlamydomonadales</taxon>
        <taxon>Astrephomenaceae</taxon>
        <taxon>Astrephomene</taxon>
    </lineage>
</organism>
<dbReference type="SUPFAM" id="SSF47923">
    <property type="entry name" value="Ypt/Rab-GAP domain of gyp1p"/>
    <property type="match status" value="1"/>
</dbReference>
<dbReference type="GO" id="GO:0031267">
    <property type="term" value="F:small GTPase binding"/>
    <property type="evidence" value="ECO:0007669"/>
    <property type="project" value="TreeGrafter"/>
</dbReference>
<dbReference type="InterPro" id="IPR050302">
    <property type="entry name" value="Rab_GAP_TBC_domain"/>
</dbReference>
<proteinExistence type="predicted"/>
<accession>A0AAD3DRQ1</accession>
<sequence length="131" mass="15163">AQLEKFNVTDLYGFPIRLDVHGLNSRRTCDARDERQLESWKPYVEKKRLPKDKEKLKEMIRSGVPPNLRHWVWMETSGANKKKAGHADSYYSLFVKAGEDSPYKKDIEMDAQRTFPTHPWLASADGRAALT</sequence>
<keyword evidence="3" id="KW-1185">Reference proteome</keyword>
<evidence type="ECO:0000313" key="3">
    <source>
        <dbReference type="Proteomes" id="UP001054857"/>
    </source>
</evidence>
<feature type="non-terminal residue" evidence="2">
    <location>
        <position position="1"/>
    </location>
</feature>
<dbReference type="InterPro" id="IPR000195">
    <property type="entry name" value="Rab-GAP-TBC_dom"/>
</dbReference>
<comment type="caution">
    <text evidence="2">The sequence shown here is derived from an EMBL/GenBank/DDBJ whole genome shotgun (WGS) entry which is preliminary data.</text>
</comment>
<reference evidence="2 3" key="1">
    <citation type="journal article" date="2021" name="Sci. Rep.">
        <title>Genome sequencing of the multicellular alga Astrephomene provides insights into convergent evolution of germ-soma differentiation.</title>
        <authorList>
            <person name="Yamashita S."/>
            <person name="Yamamoto K."/>
            <person name="Matsuzaki R."/>
            <person name="Suzuki S."/>
            <person name="Yamaguchi H."/>
            <person name="Hirooka S."/>
            <person name="Minakuchi Y."/>
            <person name="Miyagishima S."/>
            <person name="Kawachi M."/>
            <person name="Toyoda A."/>
            <person name="Nozaki H."/>
        </authorList>
    </citation>
    <scope>NUCLEOTIDE SEQUENCE [LARGE SCALE GENOMIC DNA]</scope>
    <source>
        <strain evidence="2 3">NIES-4017</strain>
    </source>
</reference>
<feature type="domain" description="Rab-GAP TBC" evidence="1">
    <location>
        <begin position="63"/>
        <end position="131"/>
    </location>
</feature>